<protein>
    <submittedName>
        <fullName evidence="1">12035_t:CDS:1</fullName>
    </submittedName>
</protein>
<dbReference type="EMBL" id="CAJVQA010035358">
    <property type="protein sequence ID" value="CAG8807027.1"/>
    <property type="molecule type" value="Genomic_DNA"/>
</dbReference>
<organism evidence="1 2">
    <name type="scientific">Cetraspora pellucida</name>
    <dbReference type="NCBI Taxonomy" id="1433469"/>
    <lineage>
        <taxon>Eukaryota</taxon>
        <taxon>Fungi</taxon>
        <taxon>Fungi incertae sedis</taxon>
        <taxon>Mucoromycota</taxon>
        <taxon>Glomeromycotina</taxon>
        <taxon>Glomeromycetes</taxon>
        <taxon>Diversisporales</taxon>
        <taxon>Gigasporaceae</taxon>
        <taxon>Cetraspora</taxon>
    </lineage>
</organism>
<proteinExistence type="predicted"/>
<reference evidence="1" key="1">
    <citation type="submission" date="2021-06" db="EMBL/GenBank/DDBJ databases">
        <authorList>
            <person name="Kallberg Y."/>
            <person name="Tangrot J."/>
            <person name="Rosling A."/>
        </authorList>
    </citation>
    <scope>NUCLEOTIDE SEQUENCE</scope>
    <source>
        <strain evidence="1">FL966</strain>
    </source>
</reference>
<evidence type="ECO:0000313" key="2">
    <source>
        <dbReference type="Proteomes" id="UP000789759"/>
    </source>
</evidence>
<comment type="caution">
    <text evidence="1">The sequence shown here is derived from an EMBL/GenBank/DDBJ whole genome shotgun (WGS) entry which is preliminary data.</text>
</comment>
<dbReference type="Proteomes" id="UP000789759">
    <property type="component" value="Unassembled WGS sequence"/>
</dbReference>
<sequence>AKDLYEALSNINLSNDNNYHEEQLISKIQNVKFLDKEALNIKELLNLDVADFINNLDKIVFNTNFESSEEEYSNVQINNAESNIDKKNWNSEKKVDTILD</sequence>
<dbReference type="OrthoDB" id="2423583at2759"/>
<evidence type="ECO:0000313" key="1">
    <source>
        <dbReference type="EMBL" id="CAG8807027.1"/>
    </source>
</evidence>
<accession>A0A9N9PBK7</accession>
<feature type="non-terminal residue" evidence="1">
    <location>
        <position position="1"/>
    </location>
</feature>
<name>A0A9N9PBK7_9GLOM</name>
<dbReference type="AlphaFoldDB" id="A0A9N9PBK7"/>
<keyword evidence="2" id="KW-1185">Reference proteome</keyword>
<gene>
    <name evidence="1" type="ORF">CPELLU_LOCUS18254</name>
</gene>